<keyword evidence="6" id="KW-0479">Metal-binding</keyword>
<dbReference type="Pfam" id="PF13520">
    <property type="entry name" value="AA_permease_2"/>
    <property type="match status" value="1"/>
</dbReference>
<evidence type="ECO:0000256" key="10">
    <source>
        <dbReference type="ARBA" id="ARBA00023014"/>
    </source>
</evidence>
<feature type="chain" id="PRO_5034477229" evidence="14">
    <location>
        <begin position="27"/>
        <end position="987"/>
    </location>
</feature>
<dbReference type="GO" id="GO:0051539">
    <property type="term" value="F:4 iron, 4 sulfur cluster binding"/>
    <property type="evidence" value="ECO:0007669"/>
    <property type="project" value="UniProtKB-KW"/>
</dbReference>
<dbReference type="AlphaFoldDB" id="A0A8H4RYI5"/>
<organism evidence="15 16">
    <name type="scientific">Cudoniella acicularis</name>
    <dbReference type="NCBI Taxonomy" id="354080"/>
    <lineage>
        <taxon>Eukaryota</taxon>
        <taxon>Fungi</taxon>
        <taxon>Dikarya</taxon>
        <taxon>Ascomycota</taxon>
        <taxon>Pezizomycotina</taxon>
        <taxon>Leotiomycetes</taxon>
        <taxon>Helotiales</taxon>
        <taxon>Tricladiaceae</taxon>
        <taxon>Cudoniella</taxon>
    </lineage>
</organism>
<proteinExistence type="predicted"/>
<feature type="transmembrane region" description="Helical" evidence="13">
    <location>
        <begin position="220"/>
        <end position="236"/>
    </location>
</feature>
<keyword evidence="14" id="KW-0732">Signal</keyword>
<evidence type="ECO:0000313" key="15">
    <source>
        <dbReference type="EMBL" id="KAF4637314.1"/>
    </source>
</evidence>
<feature type="signal peptide" evidence="14">
    <location>
        <begin position="1"/>
        <end position="26"/>
    </location>
</feature>
<feature type="transmembrane region" description="Helical" evidence="13">
    <location>
        <begin position="248"/>
        <end position="267"/>
    </location>
</feature>
<comment type="cofactor">
    <cofactor evidence="1">
        <name>pyridoxal 5'-phosphate</name>
        <dbReference type="ChEBI" id="CHEBI:597326"/>
    </cofactor>
</comment>
<evidence type="ECO:0000256" key="14">
    <source>
        <dbReference type="SAM" id="SignalP"/>
    </source>
</evidence>
<dbReference type="PANTHER" id="PTHR30538">
    <property type="entry name" value="LYSINE 2,3-AMINOMUTASE-RELATED"/>
    <property type="match status" value="1"/>
</dbReference>
<dbReference type="InterPro" id="IPR013785">
    <property type="entry name" value="Aldolase_TIM"/>
</dbReference>
<dbReference type="Proteomes" id="UP000566819">
    <property type="component" value="Unassembled WGS sequence"/>
</dbReference>
<feature type="region of interest" description="Disordered" evidence="12">
    <location>
        <begin position="57"/>
        <end position="79"/>
    </location>
</feature>
<dbReference type="PANTHER" id="PTHR30538:SF0">
    <property type="entry name" value="L-LYSINE 2,3-AMINOMUTASE AQ_1632-RELATED"/>
    <property type="match status" value="1"/>
</dbReference>
<name>A0A8H4RYI5_9HELO</name>
<comment type="subcellular location">
    <subcellularLocation>
        <location evidence="2">Membrane</location>
        <topology evidence="2">Multi-pass membrane protein</topology>
    </subcellularLocation>
</comment>
<dbReference type="Gene3D" id="3.20.20.70">
    <property type="entry name" value="Aldolase class I"/>
    <property type="match status" value="1"/>
</dbReference>
<sequence length="987" mass="109065">METPKLAKPTGTVLGLLLIIAFQTTSDEHRVLPKLSSLSLHPSRISNLEDEHQGILHRRDSSVELPKSSSSISDDEDNSDLLAGGTTALRGQRQGSLTYLNGLSLVVGLQIGSGIFSAPSEVSKHVPNAPAAIAVWLVAGLLVWTGALAFIELGRAIPKNGGIQEYIRQCYGDIYAFLFSWVWIAIVKPCSIAVISTIFAEHLNSAVLPNSWTSVWVNKLVALIGITLITMVNCLGTNTGANAANGFLVLKLFGLFSIVAIGIFIGVSGKALSETQPTKPVTPETAFNTTPNAKLPGLWVTLGEYVTAFFGALFCYGGWETVGFVAGDMRDPQRDLSRVINSAMAIVLFGFVFMNLSLYIVLPMDTIRDQKTVAVTFGYYVFGTPGTLIYSFVVSMSCLGALNSNVFATGRLYAMVLNGTIASFYVDSLSADAARCLPPLTEPHLDKFFHKSSSPSTSKSTSTFADVGQNCNLNVDMTSRLSTRGFRATMFTRRSLLGSFGPSNFASNRSVGRSPYSQIAEIQPISLPVVRNIRGKGKGYYEMYTKSHIPGLFKRHGVFHLDPKLYLAAAHVFPMRNNNYVCDELIDWSNVPDDPMFQLTFPQPEMLNNENLRKMLLAMADPAANKCSLVSAAEDIRRGLNPHPAGQKRLNVPILDGVPIEGMQHKYKETVLFFPSEGQFCHAYCSYCFRWAQFTSVGSDQQFKSSDAEGLHDYIAYHKFVKDLLFTGGDPMVMQAKTLNRYITPLLESEETNHLQTIRIGTKSLAYWPYRFTTDDDAKDMLNLFEKIVKSGKHLSVQAHFTHPRELSTSVVKEAMKLIQMTGATIRCQSPLIRHVNDSGSVWSTMWNEQTKLGAIPYYMFVERDTGAHEYFSVPLARALEVFNEAYSNLAGTARTVRGPSMSADPGKIGVVAVSEIAGEKVFVLKFLQARKPKWVNEVFYAKYDPNATWLDDLKPAFGEKEWFYEQEFKNSEKHLDIGSSGQTWTL</sequence>
<keyword evidence="7" id="KW-0663">Pyridoxal phosphate</keyword>
<keyword evidence="10" id="KW-0411">Iron-sulfur</keyword>
<dbReference type="SFLD" id="SFLDS00029">
    <property type="entry name" value="Radical_SAM"/>
    <property type="match status" value="1"/>
</dbReference>
<feature type="transmembrane region" description="Helical" evidence="13">
    <location>
        <begin position="374"/>
        <end position="394"/>
    </location>
</feature>
<evidence type="ECO:0000256" key="12">
    <source>
        <dbReference type="SAM" id="MobiDB-lite"/>
    </source>
</evidence>
<feature type="transmembrane region" description="Helical" evidence="13">
    <location>
        <begin position="305"/>
        <end position="327"/>
    </location>
</feature>
<evidence type="ECO:0000256" key="11">
    <source>
        <dbReference type="ARBA" id="ARBA00023136"/>
    </source>
</evidence>
<evidence type="ECO:0000256" key="13">
    <source>
        <dbReference type="SAM" id="Phobius"/>
    </source>
</evidence>
<dbReference type="EMBL" id="JAAMPI010000027">
    <property type="protein sequence ID" value="KAF4637314.1"/>
    <property type="molecule type" value="Genomic_DNA"/>
</dbReference>
<dbReference type="InterPro" id="IPR003739">
    <property type="entry name" value="Lys_aminomutase/Glu_NH3_mut"/>
</dbReference>
<evidence type="ECO:0000256" key="2">
    <source>
        <dbReference type="ARBA" id="ARBA00004141"/>
    </source>
</evidence>
<feature type="transmembrane region" description="Helical" evidence="13">
    <location>
        <begin position="174"/>
        <end position="200"/>
    </location>
</feature>
<dbReference type="SFLD" id="SFLDG01070">
    <property type="entry name" value="PLP-dependent"/>
    <property type="match status" value="1"/>
</dbReference>
<dbReference type="SUPFAM" id="SSF102114">
    <property type="entry name" value="Radical SAM enzymes"/>
    <property type="match status" value="1"/>
</dbReference>
<evidence type="ECO:0000256" key="8">
    <source>
        <dbReference type="ARBA" id="ARBA00022989"/>
    </source>
</evidence>
<keyword evidence="4" id="KW-0949">S-adenosyl-L-methionine</keyword>
<evidence type="ECO:0000256" key="7">
    <source>
        <dbReference type="ARBA" id="ARBA00022898"/>
    </source>
</evidence>
<evidence type="ECO:0000256" key="9">
    <source>
        <dbReference type="ARBA" id="ARBA00023004"/>
    </source>
</evidence>
<evidence type="ECO:0000256" key="1">
    <source>
        <dbReference type="ARBA" id="ARBA00001933"/>
    </source>
</evidence>
<dbReference type="InterPro" id="IPR007197">
    <property type="entry name" value="rSAM"/>
</dbReference>
<keyword evidence="9" id="KW-0408">Iron</keyword>
<keyword evidence="16" id="KW-1185">Reference proteome</keyword>
<dbReference type="GO" id="GO:0003824">
    <property type="term" value="F:catalytic activity"/>
    <property type="evidence" value="ECO:0007669"/>
    <property type="project" value="InterPro"/>
</dbReference>
<keyword evidence="11 13" id="KW-0472">Membrane</keyword>
<dbReference type="OrthoDB" id="5396721at2759"/>
<dbReference type="GO" id="GO:0046872">
    <property type="term" value="F:metal ion binding"/>
    <property type="evidence" value="ECO:0007669"/>
    <property type="project" value="UniProtKB-KW"/>
</dbReference>
<dbReference type="InterPro" id="IPR002293">
    <property type="entry name" value="AA/rel_permease1"/>
</dbReference>
<gene>
    <name evidence="15" type="ORF">G7Y89_g770</name>
</gene>
<evidence type="ECO:0000256" key="4">
    <source>
        <dbReference type="ARBA" id="ARBA00022691"/>
    </source>
</evidence>
<dbReference type="InterPro" id="IPR058240">
    <property type="entry name" value="rSAM_sf"/>
</dbReference>
<keyword evidence="3" id="KW-0004">4Fe-4S</keyword>
<dbReference type="GO" id="GO:0022857">
    <property type="term" value="F:transmembrane transporter activity"/>
    <property type="evidence" value="ECO:0007669"/>
    <property type="project" value="InterPro"/>
</dbReference>
<keyword evidence="5 13" id="KW-0812">Transmembrane</keyword>
<evidence type="ECO:0000313" key="16">
    <source>
        <dbReference type="Proteomes" id="UP000566819"/>
    </source>
</evidence>
<feature type="transmembrane region" description="Helical" evidence="13">
    <location>
        <begin position="339"/>
        <end position="362"/>
    </location>
</feature>
<reference evidence="15 16" key="1">
    <citation type="submission" date="2020-03" db="EMBL/GenBank/DDBJ databases">
        <title>Draft Genome Sequence of Cudoniella acicularis.</title>
        <authorList>
            <person name="Buettner E."/>
            <person name="Kellner H."/>
        </authorList>
    </citation>
    <scope>NUCLEOTIDE SEQUENCE [LARGE SCALE GENOMIC DNA]</scope>
    <source>
        <strain evidence="15 16">DSM 108380</strain>
    </source>
</reference>
<evidence type="ECO:0000256" key="3">
    <source>
        <dbReference type="ARBA" id="ARBA00022485"/>
    </source>
</evidence>
<keyword evidence="8 13" id="KW-1133">Transmembrane helix</keyword>
<comment type="caution">
    <text evidence="15">The sequence shown here is derived from an EMBL/GenBank/DDBJ whole genome shotgun (WGS) entry which is preliminary data.</text>
</comment>
<feature type="transmembrane region" description="Helical" evidence="13">
    <location>
        <begin position="99"/>
        <end position="119"/>
    </location>
</feature>
<protein>
    <submittedName>
        <fullName evidence="15">Uncharacterized protein</fullName>
    </submittedName>
</protein>
<evidence type="ECO:0000256" key="5">
    <source>
        <dbReference type="ARBA" id="ARBA00022692"/>
    </source>
</evidence>
<feature type="transmembrane region" description="Helical" evidence="13">
    <location>
        <begin position="131"/>
        <end position="153"/>
    </location>
</feature>
<evidence type="ECO:0000256" key="6">
    <source>
        <dbReference type="ARBA" id="ARBA00022723"/>
    </source>
</evidence>
<accession>A0A8H4RYI5</accession>
<dbReference type="Gene3D" id="1.20.1740.10">
    <property type="entry name" value="Amino acid/polyamine transporter I"/>
    <property type="match status" value="1"/>
</dbReference>
<dbReference type="GO" id="GO:0016020">
    <property type="term" value="C:membrane"/>
    <property type="evidence" value="ECO:0007669"/>
    <property type="project" value="UniProtKB-SubCell"/>
</dbReference>
<feature type="transmembrane region" description="Helical" evidence="13">
    <location>
        <begin position="406"/>
        <end position="426"/>
    </location>
</feature>